<feature type="compositionally biased region" description="Polar residues" evidence="1">
    <location>
        <begin position="1"/>
        <end position="12"/>
    </location>
</feature>
<feature type="region of interest" description="Disordered" evidence="1">
    <location>
        <begin position="1"/>
        <end position="48"/>
    </location>
</feature>
<name>A0A6J4SA08_9SPHN</name>
<dbReference type="AlphaFoldDB" id="A0A6J4SA08"/>
<organism evidence="2">
    <name type="scientific">uncultured Sphingomonadaceae bacterium</name>
    <dbReference type="NCBI Taxonomy" id="169976"/>
    <lineage>
        <taxon>Bacteria</taxon>
        <taxon>Pseudomonadati</taxon>
        <taxon>Pseudomonadota</taxon>
        <taxon>Alphaproteobacteria</taxon>
        <taxon>Sphingomonadales</taxon>
        <taxon>Sphingomonadaceae</taxon>
        <taxon>environmental samples</taxon>
    </lineage>
</organism>
<feature type="non-terminal residue" evidence="2">
    <location>
        <position position="1"/>
    </location>
</feature>
<evidence type="ECO:0000256" key="1">
    <source>
        <dbReference type="SAM" id="MobiDB-lite"/>
    </source>
</evidence>
<reference evidence="2" key="1">
    <citation type="submission" date="2020-02" db="EMBL/GenBank/DDBJ databases">
        <authorList>
            <person name="Meier V. D."/>
        </authorList>
    </citation>
    <scope>NUCLEOTIDE SEQUENCE</scope>
    <source>
        <strain evidence="2">AVDCRST_MAG39</strain>
    </source>
</reference>
<feature type="compositionally biased region" description="Basic residues" evidence="1">
    <location>
        <begin position="15"/>
        <end position="48"/>
    </location>
</feature>
<evidence type="ECO:0000313" key="2">
    <source>
        <dbReference type="EMBL" id="CAA9487099.1"/>
    </source>
</evidence>
<gene>
    <name evidence="2" type="ORF">AVDCRST_MAG39-523</name>
</gene>
<proteinExistence type="predicted"/>
<protein>
    <submittedName>
        <fullName evidence="2">Uncharacterized protein</fullName>
    </submittedName>
</protein>
<sequence length="48" mass="5486">CHASRTMTSNAGSAKRTRPPKPPRRRRPRRTGKPPSRRPPTRTRPTGR</sequence>
<accession>A0A6J4SA08</accession>
<feature type="non-terminal residue" evidence="2">
    <location>
        <position position="48"/>
    </location>
</feature>
<dbReference type="EMBL" id="CADCVW010000023">
    <property type="protein sequence ID" value="CAA9487099.1"/>
    <property type="molecule type" value="Genomic_DNA"/>
</dbReference>